<reference evidence="4 5" key="1">
    <citation type="journal article" date="2023" name="Hortic Res">
        <title>The complete reference genome for grapevine (Vitis vinifera L.) genetics and breeding.</title>
        <authorList>
            <person name="Shi X."/>
            <person name="Cao S."/>
            <person name="Wang X."/>
            <person name="Huang S."/>
            <person name="Wang Y."/>
            <person name="Liu Z."/>
            <person name="Liu W."/>
            <person name="Leng X."/>
            <person name="Peng Y."/>
            <person name="Wang N."/>
            <person name="Wang Y."/>
            <person name="Ma Z."/>
            <person name="Xu X."/>
            <person name="Zhang F."/>
            <person name="Xue H."/>
            <person name="Zhong H."/>
            <person name="Wang Y."/>
            <person name="Zhang K."/>
            <person name="Velt A."/>
            <person name="Avia K."/>
            <person name="Holtgrawe D."/>
            <person name="Grimplet J."/>
            <person name="Matus J.T."/>
            <person name="Ware D."/>
            <person name="Wu X."/>
            <person name="Wang H."/>
            <person name="Liu C."/>
            <person name="Fang Y."/>
            <person name="Rustenholz C."/>
            <person name="Cheng Z."/>
            <person name="Xiao H."/>
            <person name="Zhou Y."/>
        </authorList>
    </citation>
    <scope>NUCLEOTIDE SEQUENCE [LARGE SCALE GENOMIC DNA]</scope>
    <source>
        <strain evidence="5">cv. Pinot noir / PN40024</strain>
        <tissue evidence="4">Leaf</tissue>
    </source>
</reference>
<gene>
    <name evidence="4" type="ORF">VitviT2T_028210</name>
</gene>
<dbReference type="Proteomes" id="UP001227230">
    <property type="component" value="Chromosome 18"/>
</dbReference>
<evidence type="ECO:0000256" key="2">
    <source>
        <dbReference type="ARBA" id="ARBA00022840"/>
    </source>
</evidence>
<dbReference type="Gene3D" id="3.30.200.20">
    <property type="entry name" value="Phosphorylase Kinase, domain 1"/>
    <property type="match status" value="1"/>
</dbReference>
<dbReference type="Gene3D" id="1.10.510.10">
    <property type="entry name" value="Transferase(Phosphotransferase) domain 1"/>
    <property type="match status" value="1"/>
</dbReference>
<sequence length="165" mass="18689">MRRFSANELQKVTDNYNHENLVMGFRHPEIVTNEISVAAQLSGHENTLKLLGCCLETQIPSLVFEFPVNGNLKHRSTFNPTSLSWKSRLKVANEITSVITYLSILRFPGQSCIHSDIHPRNFYLDQDLRAKLSGFIFSMSIPEGKTQVENEGVCETKGYLAPEVF</sequence>
<proteinExistence type="predicted"/>
<dbReference type="PROSITE" id="PS50011">
    <property type="entry name" value="PROTEIN_KINASE_DOM"/>
    <property type="match status" value="1"/>
</dbReference>
<dbReference type="Pfam" id="PF07714">
    <property type="entry name" value="PK_Tyr_Ser-Thr"/>
    <property type="match status" value="1"/>
</dbReference>
<dbReference type="InterPro" id="IPR011009">
    <property type="entry name" value="Kinase-like_dom_sf"/>
</dbReference>
<keyword evidence="2" id="KW-0067">ATP-binding</keyword>
<evidence type="ECO:0000259" key="3">
    <source>
        <dbReference type="PROSITE" id="PS50011"/>
    </source>
</evidence>
<dbReference type="PANTHER" id="PTHR27005:SF466">
    <property type="entry name" value="NON-FUNCTIONAL PSEUDOKINASE ZED1-LIKE"/>
    <property type="match status" value="1"/>
</dbReference>
<name>A0ABY9DUP6_VITVI</name>
<protein>
    <recommendedName>
        <fullName evidence="3">Protein kinase domain-containing protein</fullName>
    </recommendedName>
</protein>
<evidence type="ECO:0000313" key="5">
    <source>
        <dbReference type="Proteomes" id="UP001227230"/>
    </source>
</evidence>
<dbReference type="InterPro" id="IPR000719">
    <property type="entry name" value="Prot_kinase_dom"/>
</dbReference>
<organism evidence="4 5">
    <name type="scientific">Vitis vinifera</name>
    <name type="common">Grape</name>
    <dbReference type="NCBI Taxonomy" id="29760"/>
    <lineage>
        <taxon>Eukaryota</taxon>
        <taxon>Viridiplantae</taxon>
        <taxon>Streptophyta</taxon>
        <taxon>Embryophyta</taxon>
        <taxon>Tracheophyta</taxon>
        <taxon>Spermatophyta</taxon>
        <taxon>Magnoliopsida</taxon>
        <taxon>eudicotyledons</taxon>
        <taxon>Gunneridae</taxon>
        <taxon>Pentapetalae</taxon>
        <taxon>rosids</taxon>
        <taxon>Vitales</taxon>
        <taxon>Vitaceae</taxon>
        <taxon>Viteae</taxon>
        <taxon>Vitis</taxon>
    </lineage>
</organism>
<keyword evidence="1" id="KW-0547">Nucleotide-binding</keyword>
<dbReference type="InterPro" id="IPR001245">
    <property type="entry name" value="Ser-Thr/Tyr_kinase_cat_dom"/>
</dbReference>
<dbReference type="PANTHER" id="PTHR27005">
    <property type="entry name" value="WALL-ASSOCIATED RECEPTOR KINASE-LIKE 21"/>
    <property type="match status" value="1"/>
</dbReference>
<feature type="domain" description="Protein kinase" evidence="3">
    <location>
        <begin position="1"/>
        <end position="165"/>
    </location>
</feature>
<keyword evidence="5" id="KW-1185">Reference proteome</keyword>
<accession>A0ABY9DUP6</accession>
<evidence type="ECO:0000313" key="4">
    <source>
        <dbReference type="EMBL" id="WKA10646.1"/>
    </source>
</evidence>
<dbReference type="InterPro" id="IPR045274">
    <property type="entry name" value="WAK-like"/>
</dbReference>
<dbReference type="EMBL" id="CP126665">
    <property type="protein sequence ID" value="WKA10646.1"/>
    <property type="molecule type" value="Genomic_DNA"/>
</dbReference>
<dbReference type="SUPFAM" id="SSF56112">
    <property type="entry name" value="Protein kinase-like (PK-like)"/>
    <property type="match status" value="1"/>
</dbReference>
<evidence type="ECO:0000256" key="1">
    <source>
        <dbReference type="ARBA" id="ARBA00022741"/>
    </source>
</evidence>